<gene>
    <name evidence="5" type="ORF">HK414_15715</name>
</gene>
<accession>A0ABX6P641</accession>
<dbReference type="Pfam" id="PF07517">
    <property type="entry name" value="SecA_DEAD"/>
    <property type="match status" value="1"/>
</dbReference>
<protein>
    <recommendedName>
        <fullName evidence="4">SecA family profile domain-containing protein</fullName>
    </recommendedName>
</protein>
<keyword evidence="2" id="KW-0653">Protein transport</keyword>
<evidence type="ECO:0000313" key="6">
    <source>
        <dbReference type="Proteomes" id="UP000500826"/>
    </source>
</evidence>
<dbReference type="Proteomes" id="UP000500826">
    <property type="component" value="Chromosome"/>
</dbReference>
<dbReference type="Gene3D" id="3.40.50.300">
    <property type="entry name" value="P-loop containing nucleotide triphosphate hydrolases"/>
    <property type="match status" value="1"/>
</dbReference>
<dbReference type="InterPro" id="IPR011115">
    <property type="entry name" value="SecA_DEAD"/>
</dbReference>
<evidence type="ECO:0000256" key="2">
    <source>
        <dbReference type="ARBA" id="ARBA00022927"/>
    </source>
</evidence>
<dbReference type="PROSITE" id="PS51196">
    <property type="entry name" value="SECA_MOTOR_DEAD"/>
    <property type="match status" value="1"/>
</dbReference>
<evidence type="ECO:0000313" key="5">
    <source>
        <dbReference type="EMBL" id="QJW84591.1"/>
    </source>
</evidence>
<keyword evidence="6" id="KW-1185">Reference proteome</keyword>
<dbReference type="PANTHER" id="PTHR30612">
    <property type="entry name" value="SECA INNER MEMBRANE COMPONENT OF SEC PROTEIN SECRETION SYSTEM"/>
    <property type="match status" value="1"/>
</dbReference>
<keyword evidence="3" id="KW-0811">Translocation</keyword>
<reference evidence="5 6" key="1">
    <citation type="submission" date="2020-05" db="EMBL/GenBank/DDBJ databases">
        <title>Ramlibacter rhizophilus sp. nov., isolated from rhizosphere soil of national flower Mugunghwa from South Korea.</title>
        <authorList>
            <person name="Zheng-Fei Y."/>
            <person name="Huan T."/>
        </authorList>
    </citation>
    <scope>NUCLEOTIDE SEQUENCE [LARGE SCALE GENOMIC DNA]</scope>
    <source>
        <strain evidence="5 6">H242</strain>
    </source>
</reference>
<reference evidence="5 6" key="2">
    <citation type="submission" date="2020-05" db="EMBL/GenBank/DDBJ databases">
        <authorList>
            <person name="Khan S.A."/>
            <person name="Jeon C.O."/>
            <person name="Chun B.H."/>
        </authorList>
    </citation>
    <scope>NUCLEOTIDE SEQUENCE [LARGE SCALE GENOMIC DNA]</scope>
    <source>
        <strain evidence="5 6">H242</strain>
    </source>
</reference>
<evidence type="ECO:0000256" key="3">
    <source>
        <dbReference type="ARBA" id="ARBA00023010"/>
    </source>
</evidence>
<dbReference type="InterPro" id="IPR027417">
    <property type="entry name" value="P-loop_NTPase"/>
</dbReference>
<dbReference type="InterPro" id="IPR014018">
    <property type="entry name" value="SecA_motor_DEAD"/>
</dbReference>
<dbReference type="SUPFAM" id="SSF52540">
    <property type="entry name" value="P-loop containing nucleoside triphosphate hydrolases"/>
    <property type="match status" value="1"/>
</dbReference>
<keyword evidence="2" id="KW-0813">Transport</keyword>
<sequence length="244" mass="25915">MTATLQAPAAAWFAPREPGASRGPLSRRVAKVVGHLAKRDRRTMEAEVAKVQALSERLAALDDAALLPHLAQVRLAYRQARGSRVAGAPELTNALAAVAAAARRTTGLTPSFPQLLAALAMADNYAVQLAPGEGKTLAVAMAAVLGGWDGRPCHVVTANEYLAARDVELMRKLYTLCGCSASAVTRKWTASWWVRPTPATSFMRRRRSCWPTSCATSCSCAVRRRRCSAASGACAAAGRAARSR</sequence>
<proteinExistence type="predicted"/>
<keyword evidence="1" id="KW-1003">Cell membrane</keyword>
<keyword evidence="1" id="KW-0472">Membrane</keyword>
<organism evidence="5 6">
    <name type="scientific">Ramlibacter terrae</name>
    <dbReference type="NCBI Taxonomy" id="2732511"/>
    <lineage>
        <taxon>Bacteria</taxon>
        <taxon>Pseudomonadati</taxon>
        <taxon>Pseudomonadota</taxon>
        <taxon>Betaproteobacteria</taxon>
        <taxon>Burkholderiales</taxon>
        <taxon>Comamonadaceae</taxon>
        <taxon>Ramlibacter</taxon>
    </lineage>
</organism>
<name>A0ABX6P641_9BURK</name>
<feature type="domain" description="SecA family profile" evidence="4">
    <location>
        <begin position="26"/>
        <end position="244"/>
    </location>
</feature>
<dbReference type="PANTHER" id="PTHR30612:SF0">
    <property type="entry name" value="CHLOROPLAST PROTEIN-TRANSPORTING ATPASE"/>
    <property type="match status" value="1"/>
</dbReference>
<evidence type="ECO:0000256" key="1">
    <source>
        <dbReference type="ARBA" id="ARBA00022475"/>
    </source>
</evidence>
<dbReference type="SMART" id="SM00957">
    <property type="entry name" value="SecA_DEAD"/>
    <property type="match status" value="1"/>
</dbReference>
<dbReference type="EMBL" id="CP053418">
    <property type="protein sequence ID" value="QJW84591.1"/>
    <property type="molecule type" value="Genomic_DNA"/>
</dbReference>
<dbReference type="InterPro" id="IPR000185">
    <property type="entry name" value="SecA"/>
</dbReference>
<evidence type="ECO:0000259" key="4">
    <source>
        <dbReference type="PROSITE" id="PS51196"/>
    </source>
</evidence>